<dbReference type="PANTHER" id="PTHR31342:SF48">
    <property type="entry name" value="CHUP1-LIKE PROTEIN"/>
    <property type="match status" value="1"/>
</dbReference>
<dbReference type="EMBL" id="JBJUIK010000004">
    <property type="protein sequence ID" value="KAL3530909.1"/>
    <property type="molecule type" value="Genomic_DNA"/>
</dbReference>
<evidence type="ECO:0000256" key="2">
    <source>
        <dbReference type="SAM" id="Coils"/>
    </source>
</evidence>
<evidence type="ECO:0000256" key="1">
    <source>
        <dbReference type="ARBA" id="ARBA00023054"/>
    </source>
</evidence>
<dbReference type="PANTHER" id="PTHR31342">
    <property type="entry name" value="PROTEIN CHUP1, CHLOROPLASTIC"/>
    <property type="match status" value="1"/>
</dbReference>
<organism evidence="4 5">
    <name type="scientific">Cinchona calisaya</name>
    <dbReference type="NCBI Taxonomy" id="153742"/>
    <lineage>
        <taxon>Eukaryota</taxon>
        <taxon>Viridiplantae</taxon>
        <taxon>Streptophyta</taxon>
        <taxon>Embryophyta</taxon>
        <taxon>Tracheophyta</taxon>
        <taxon>Spermatophyta</taxon>
        <taxon>Magnoliopsida</taxon>
        <taxon>eudicotyledons</taxon>
        <taxon>Gunneridae</taxon>
        <taxon>Pentapetalae</taxon>
        <taxon>asterids</taxon>
        <taxon>lamiids</taxon>
        <taxon>Gentianales</taxon>
        <taxon>Rubiaceae</taxon>
        <taxon>Cinchonoideae</taxon>
        <taxon>Cinchoneae</taxon>
        <taxon>Cinchona</taxon>
    </lineage>
</organism>
<keyword evidence="1 2" id="KW-0175">Coiled coil</keyword>
<feature type="coiled-coil region" evidence="2">
    <location>
        <begin position="239"/>
        <end position="302"/>
    </location>
</feature>
<sequence length="391" mass="44484">MALMSSQASQARVNFLEKENQELRQEVARLRAQVNTIKAHDIERKSMLWKKFQNSVDGKITEKSQQKQTFSLEKSEPNLAAAKEEPKPAKVAKPVPANGNKLHSTTAKVPPPPPPPPSKLLGISKTLRRVPEVMELYRSLMKRDAQKESRNSANGNLPIPSPGNMIGEIENRSTYLLHIKSDVETHGELVSFLSREVEIAEFGDISEVESFVKWLDGQLSCLVDERAVLKHFPQWPERKADALREAACSYRELKNLESEVSSYEDNPKQQLTESLRKMQALQDRLEKNVNNIERVREGTSKKYRELHIPWTWMLDTGVVGQLKFSSVMLAKHYMKKIVKELESSGASQDDHLLLQGVRFAYRVHQFAGGFDADALLAFEELRIISMDCQKH</sequence>
<comment type="caution">
    <text evidence="4">The sequence shown here is derived from an EMBL/GenBank/DDBJ whole genome shotgun (WGS) entry which is preliminary data.</text>
</comment>
<keyword evidence="5" id="KW-1185">Reference proteome</keyword>
<reference evidence="4 5" key="1">
    <citation type="submission" date="2024-11" db="EMBL/GenBank/DDBJ databases">
        <title>A near-complete genome assembly of Cinchona calisaya.</title>
        <authorList>
            <person name="Lian D.C."/>
            <person name="Zhao X.W."/>
            <person name="Wei L."/>
        </authorList>
    </citation>
    <scope>NUCLEOTIDE SEQUENCE [LARGE SCALE GENOMIC DNA]</scope>
    <source>
        <tissue evidence="4">Nenye</tissue>
    </source>
</reference>
<dbReference type="InterPro" id="IPR040265">
    <property type="entry name" value="CHUP1/IPGA1-like"/>
</dbReference>
<protein>
    <recommendedName>
        <fullName evidence="6">Protein CHUP1, chloroplastic</fullName>
    </recommendedName>
</protein>
<evidence type="ECO:0000313" key="4">
    <source>
        <dbReference type="EMBL" id="KAL3530909.1"/>
    </source>
</evidence>
<accession>A0ABD3AGM3</accession>
<name>A0ABD3AGM3_9GENT</name>
<feature type="coiled-coil region" evidence="2">
    <location>
        <begin position="6"/>
        <end position="40"/>
    </location>
</feature>
<feature type="region of interest" description="Disordered" evidence="3">
    <location>
        <begin position="143"/>
        <end position="164"/>
    </location>
</feature>
<evidence type="ECO:0008006" key="6">
    <source>
        <dbReference type="Google" id="ProtNLM"/>
    </source>
</evidence>
<evidence type="ECO:0000313" key="5">
    <source>
        <dbReference type="Proteomes" id="UP001630127"/>
    </source>
</evidence>
<evidence type="ECO:0000256" key="3">
    <source>
        <dbReference type="SAM" id="MobiDB-lite"/>
    </source>
</evidence>
<gene>
    <name evidence="4" type="ORF">ACH5RR_010231</name>
</gene>
<feature type="compositionally biased region" description="Pro residues" evidence="3">
    <location>
        <begin position="109"/>
        <end position="118"/>
    </location>
</feature>
<dbReference type="Proteomes" id="UP001630127">
    <property type="component" value="Unassembled WGS sequence"/>
</dbReference>
<feature type="region of interest" description="Disordered" evidence="3">
    <location>
        <begin position="60"/>
        <end position="122"/>
    </location>
</feature>
<proteinExistence type="predicted"/>
<dbReference type="AlphaFoldDB" id="A0ABD3AGM3"/>